<dbReference type="PIRSF" id="PIRSF005859">
    <property type="entry name" value="PBR"/>
    <property type="match status" value="1"/>
</dbReference>
<evidence type="ECO:0000256" key="5">
    <source>
        <dbReference type="ARBA" id="ARBA00023136"/>
    </source>
</evidence>
<dbReference type="InterPro" id="IPR004307">
    <property type="entry name" value="TspO_MBR"/>
</dbReference>
<keyword evidence="5 6" id="KW-0472">Membrane</keyword>
<feature type="transmembrane region" description="Helical" evidence="6">
    <location>
        <begin position="6"/>
        <end position="25"/>
    </location>
</feature>
<evidence type="ECO:0000313" key="8">
    <source>
        <dbReference type="Proteomes" id="UP000006833"/>
    </source>
</evidence>
<dbReference type="STRING" id="398580.Dshi_3510"/>
<dbReference type="KEGG" id="dsh:Dshi_3510"/>
<dbReference type="AlphaFoldDB" id="A8LQ03"/>
<dbReference type="EMBL" id="CP000830">
    <property type="protein sequence ID" value="ABV95243.1"/>
    <property type="molecule type" value="Genomic_DNA"/>
</dbReference>
<feature type="transmembrane region" description="Helical" evidence="6">
    <location>
        <begin position="127"/>
        <end position="147"/>
    </location>
</feature>
<evidence type="ECO:0000256" key="2">
    <source>
        <dbReference type="ARBA" id="ARBA00007524"/>
    </source>
</evidence>
<proteinExistence type="inferred from homology"/>
<dbReference type="OrthoDB" id="9795496at2"/>
<feature type="transmembrane region" description="Helical" evidence="6">
    <location>
        <begin position="101"/>
        <end position="121"/>
    </location>
</feature>
<sequence>MEFDWIVFGVFISACCAAAATGSMFPPDKWYDALRKPSWNPPNWVFPVVWSILYIVIAVAATRVAVLDGNALAMAFWGLQIALNTLWSPVFFGLNRIKAGMFIIVALWLAVCGAMVSAWQIDMVAGLLLAPYLVWVSIAAALNAAVWRLNPDKAGGPATA</sequence>
<dbReference type="HOGENOM" id="CLU_091805_2_0_5"/>
<dbReference type="GO" id="GO:0033013">
    <property type="term" value="P:tetrapyrrole metabolic process"/>
    <property type="evidence" value="ECO:0007669"/>
    <property type="project" value="UniProtKB-ARBA"/>
</dbReference>
<protein>
    <submittedName>
        <fullName evidence="7">Tryptophan rich sensory protein</fullName>
    </submittedName>
</protein>
<feature type="transmembrane region" description="Helical" evidence="6">
    <location>
        <begin position="72"/>
        <end position="94"/>
    </location>
</feature>
<dbReference type="NCBIfam" id="NF047825">
    <property type="entry name" value="T-richsensTspOAlph"/>
    <property type="match status" value="1"/>
</dbReference>
<dbReference type="Pfam" id="PF03073">
    <property type="entry name" value="TspO_MBR"/>
    <property type="match status" value="1"/>
</dbReference>
<name>A8LQ03_DINSH</name>
<dbReference type="Gene3D" id="1.20.1260.100">
    <property type="entry name" value="TspO/MBR protein"/>
    <property type="match status" value="1"/>
</dbReference>
<evidence type="ECO:0000256" key="3">
    <source>
        <dbReference type="ARBA" id="ARBA00022692"/>
    </source>
</evidence>
<evidence type="ECO:0000256" key="1">
    <source>
        <dbReference type="ARBA" id="ARBA00004141"/>
    </source>
</evidence>
<dbReference type="PANTHER" id="PTHR10057">
    <property type="entry name" value="PERIPHERAL-TYPE BENZODIAZEPINE RECEPTOR"/>
    <property type="match status" value="1"/>
</dbReference>
<dbReference type="CDD" id="cd15904">
    <property type="entry name" value="TSPO_MBR"/>
    <property type="match status" value="1"/>
</dbReference>
<dbReference type="FunFam" id="1.20.1260.100:FF:000001">
    <property type="entry name" value="translocator protein 2"/>
    <property type="match status" value="1"/>
</dbReference>
<dbReference type="Proteomes" id="UP000006833">
    <property type="component" value="Chromosome"/>
</dbReference>
<accession>A8LQ03</accession>
<dbReference type="eggNOG" id="COG3476">
    <property type="taxonomic scope" value="Bacteria"/>
</dbReference>
<dbReference type="InterPro" id="IPR038330">
    <property type="entry name" value="TspO/MBR-related_sf"/>
</dbReference>
<keyword evidence="3 6" id="KW-0812">Transmembrane</keyword>
<comment type="subcellular location">
    <subcellularLocation>
        <location evidence="1">Membrane</location>
        <topology evidence="1">Multi-pass membrane protein</topology>
    </subcellularLocation>
</comment>
<evidence type="ECO:0000256" key="4">
    <source>
        <dbReference type="ARBA" id="ARBA00022989"/>
    </source>
</evidence>
<organism evidence="7 8">
    <name type="scientific">Dinoroseobacter shibae (strain DSM 16493 / NCIMB 14021 / DFL 12)</name>
    <dbReference type="NCBI Taxonomy" id="398580"/>
    <lineage>
        <taxon>Bacteria</taxon>
        <taxon>Pseudomonadati</taxon>
        <taxon>Pseudomonadota</taxon>
        <taxon>Alphaproteobacteria</taxon>
        <taxon>Rhodobacterales</taxon>
        <taxon>Roseobacteraceae</taxon>
        <taxon>Dinoroseobacter</taxon>
    </lineage>
</organism>
<keyword evidence="8" id="KW-1185">Reference proteome</keyword>
<dbReference type="GO" id="GO:0016020">
    <property type="term" value="C:membrane"/>
    <property type="evidence" value="ECO:0007669"/>
    <property type="project" value="UniProtKB-SubCell"/>
</dbReference>
<dbReference type="PANTHER" id="PTHR10057:SF0">
    <property type="entry name" value="TRANSLOCATOR PROTEIN"/>
    <property type="match status" value="1"/>
</dbReference>
<gene>
    <name evidence="7" type="primary">tspO</name>
    <name evidence="7" type="ordered locus">Dshi_3510</name>
</gene>
<evidence type="ECO:0000313" key="7">
    <source>
        <dbReference type="EMBL" id="ABV95243.1"/>
    </source>
</evidence>
<dbReference type="RefSeq" id="WP_012180166.1">
    <property type="nucleotide sequence ID" value="NC_009952.1"/>
</dbReference>
<feature type="transmembrane region" description="Helical" evidence="6">
    <location>
        <begin position="45"/>
        <end position="66"/>
    </location>
</feature>
<keyword evidence="4 6" id="KW-1133">Transmembrane helix</keyword>
<evidence type="ECO:0000256" key="6">
    <source>
        <dbReference type="SAM" id="Phobius"/>
    </source>
</evidence>
<reference evidence="8" key="1">
    <citation type="journal article" date="2010" name="ISME J.">
        <title>The complete genome sequence of the algal symbiont Dinoroseobacter shibae: a hitchhiker's guide to life in the sea.</title>
        <authorList>
            <person name="Wagner-Dobler I."/>
            <person name="Ballhausen B."/>
            <person name="Berger M."/>
            <person name="Brinkhoff T."/>
            <person name="Buchholz I."/>
            <person name="Bunk B."/>
            <person name="Cypionka H."/>
            <person name="Daniel R."/>
            <person name="Drepper T."/>
            <person name="Gerdts G."/>
            <person name="Hahnke S."/>
            <person name="Han C."/>
            <person name="Jahn D."/>
            <person name="Kalhoefer D."/>
            <person name="Kiss H."/>
            <person name="Klenk H.P."/>
            <person name="Kyrpides N."/>
            <person name="Liebl W."/>
            <person name="Liesegang H."/>
            <person name="Meincke L."/>
            <person name="Pati A."/>
            <person name="Petersen J."/>
            <person name="Piekarski T."/>
            <person name="Pommerenke C."/>
            <person name="Pradella S."/>
            <person name="Pukall R."/>
            <person name="Rabus R."/>
            <person name="Stackebrandt E."/>
            <person name="Thole S."/>
            <person name="Thompson L."/>
            <person name="Tielen P."/>
            <person name="Tomasch J."/>
            <person name="von Jan M."/>
            <person name="Wanphrut N."/>
            <person name="Wichels A."/>
            <person name="Zech H."/>
            <person name="Simon M."/>
        </authorList>
    </citation>
    <scope>NUCLEOTIDE SEQUENCE [LARGE SCALE GENOMIC DNA]</scope>
    <source>
        <strain evidence="8">DSM 16493 / NCIMB 14021 / DFL 12</strain>
    </source>
</reference>
<comment type="similarity">
    <text evidence="2">Belongs to the TspO/BZRP family.</text>
</comment>